<evidence type="ECO:0000256" key="5">
    <source>
        <dbReference type="ARBA" id="ARBA00012951"/>
    </source>
</evidence>
<feature type="transmembrane region" description="Helical" evidence="20">
    <location>
        <begin position="16"/>
        <end position="37"/>
    </location>
</feature>
<protein>
    <recommendedName>
        <fullName evidence="6 20">Ubiquinol-cytochrome c reductase iron-sulfur subunit</fullName>
        <ecNumber evidence="5 20">7.1.1.8</ecNumber>
    </recommendedName>
</protein>
<gene>
    <name evidence="23" type="primary">petA</name>
    <name evidence="23" type="ORF">EBX29_04100</name>
</gene>
<evidence type="ECO:0000256" key="18">
    <source>
        <dbReference type="ARBA" id="ARBA00023157"/>
    </source>
</evidence>
<keyword evidence="15" id="KW-0408">Iron</keyword>
<dbReference type="InterPro" id="IPR006311">
    <property type="entry name" value="TAT_signal"/>
</dbReference>
<dbReference type="PROSITE" id="PS51296">
    <property type="entry name" value="RIESKE"/>
    <property type="match status" value="1"/>
</dbReference>
<dbReference type="Pfam" id="PF00355">
    <property type="entry name" value="Rieske"/>
    <property type="match status" value="1"/>
</dbReference>
<comment type="caution">
    <text evidence="23">The sequence shown here is derived from an EMBL/GenBank/DDBJ whole genome shotgun (WGS) entry which is preliminary data.</text>
</comment>
<comment type="miscellaneous">
    <text evidence="20">The Rieske protein is a high potential 2Fe-2S protein.</text>
</comment>
<evidence type="ECO:0000256" key="15">
    <source>
        <dbReference type="ARBA" id="ARBA00023004"/>
    </source>
</evidence>
<dbReference type="EMBL" id="RGMI01000240">
    <property type="protein sequence ID" value="NCU50930.1"/>
    <property type="molecule type" value="Genomic_DNA"/>
</dbReference>
<evidence type="ECO:0000256" key="9">
    <source>
        <dbReference type="ARBA" id="ARBA00022692"/>
    </source>
</evidence>
<dbReference type="PRINTS" id="PR00162">
    <property type="entry name" value="RIESKE"/>
</dbReference>
<dbReference type="InterPro" id="IPR005805">
    <property type="entry name" value="Rieske_Fe-S_prot_C"/>
</dbReference>
<comment type="cofactor">
    <cofactor evidence="20">
        <name>[2Fe-2S] cluster</name>
        <dbReference type="ChEBI" id="CHEBI:190135"/>
    </cofactor>
    <text evidence="20">Binds 1 [2Fe-2S] cluster per subunit.</text>
</comment>
<dbReference type="InterPro" id="IPR036922">
    <property type="entry name" value="Rieske_2Fe-2S_sf"/>
</dbReference>
<evidence type="ECO:0000256" key="14">
    <source>
        <dbReference type="ARBA" id="ARBA00022989"/>
    </source>
</evidence>
<comment type="subunit">
    <text evidence="4 21">The main subunits of complex b-c1 are: cytochrome b, cytochrome c1 and the Rieske protein.</text>
</comment>
<keyword evidence="16" id="KW-0411">Iron-sulfur</keyword>
<dbReference type="AlphaFoldDB" id="A0A966M254"/>
<dbReference type="Gene3D" id="2.102.10.10">
    <property type="entry name" value="Rieske [2Fe-2S] iron-sulphur domain"/>
    <property type="match status" value="1"/>
</dbReference>
<keyword evidence="17 20" id="KW-0472">Membrane</keyword>
<evidence type="ECO:0000313" key="23">
    <source>
        <dbReference type="EMBL" id="NCU50930.1"/>
    </source>
</evidence>
<evidence type="ECO:0000256" key="16">
    <source>
        <dbReference type="ARBA" id="ARBA00023014"/>
    </source>
</evidence>
<sequence length="174" mass="19049">MSENNSNPDTKNRRNFLTVATTAVGAVGVGAVVWPVISQMNPDSSVKALASIEVDLSKIKEGQEITVLWRGKPVFVKRRTKEEITSAEKVDLKELKDPQPDNKRVKKSEWLVLVGVCTHLGCVPISGKGDYGGWFCPCHGSHYDSSGRIRKGPAPTNLEVPTYEFVGDNKIKLG</sequence>
<evidence type="ECO:0000256" key="6">
    <source>
        <dbReference type="ARBA" id="ARBA00019816"/>
    </source>
</evidence>
<evidence type="ECO:0000256" key="13">
    <source>
        <dbReference type="ARBA" id="ARBA00022982"/>
    </source>
</evidence>
<dbReference type="Pfam" id="PF10399">
    <property type="entry name" value="UCR_Fe-S_N"/>
    <property type="match status" value="1"/>
</dbReference>
<keyword evidence="9 20" id="KW-0812">Transmembrane</keyword>
<dbReference type="InterPro" id="IPR017941">
    <property type="entry name" value="Rieske_2Fe-2S"/>
</dbReference>
<evidence type="ECO:0000259" key="22">
    <source>
        <dbReference type="PROSITE" id="PS51296"/>
    </source>
</evidence>
<evidence type="ECO:0000256" key="7">
    <source>
        <dbReference type="ARBA" id="ARBA00022448"/>
    </source>
</evidence>
<keyword evidence="11" id="KW-0479">Metal-binding</keyword>
<accession>A0A966M254</accession>
<evidence type="ECO:0000256" key="17">
    <source>
        <dbReference type="ARBA" id="ARBA00023136"/>
    </source>
</evidence>
<keyword evidence="12" id="KW-1278">Translocase</keyword>
<name>A0A966M254_9PROT</name>
<comment type="similarity">
    <text evidence="3">Belongs to the Rieske iron-sulfur protein family.</text>
</comment>
<dbReference type="InterPro" id="IPR014349">
    <property type="entry name" value="Rieske_Fe-S_prot"/>
</dbReference>
<evidence type="ECO:0000256" key="2">
    <source>
        <dbReference type="ARBA" id="ARBA00004162"/>
    </source>
</evidence>
<proteinExistence type="inferred from homology"/>
<dbReference type="PANTHER" id="PTHR10134">
    <property type="entry name" value="CYTOCHROME B-C1 COMPLEX SUBUNIT RIESKE, MITOCHONDRIAL"/>
    <property type="match status" value="1"/>
</dbReference>
<evidence type="ECO:0000256" key="21">
    <source>
        <dbReference type="RuleBase" id="RU004497"/>
    </source>
</evidence>
<evidence type="ECO:0000256" key="12">
    <source>
        <dbReference type="ARBA" id="ARBA00022967"/>
    </source>
</evidence>
<dbReference type="SUPFAM" id="SSF50022">
    <property type="entry name" value="ISP domain"/>
    <property type="match status" value="1"/>
</dbReference>
<dbReference type="NCBIfam" id="TIGR01416">
    <property type="entry name" value="Rieske_proteo"/>
    <property type="match status" value="1"/>
</dbReference>
<dbReference type="InterPro" id="IPR019546">
    <property type="entry name" value="TAT_signal_bac_arc"/>
</dbReference>
<dbReference type="CDD" id="cd03470">
    <property type="entry name" value="Rieske_cytochrome_bc1"/>
    <property type="match status" value="1"/>
</dbReference>
<keyword evidence="10" id="KW-0001">2Fe-2S</keyword>
<dbReference type="Proteomes" id="UP000699985">
    <property type="component" value="Unassembled WGS sequence"/>
</dbReference>
<organism evidence="23 24">
    <name type="scientific">Candidatus Fonsibacter lacus</name>
    <dbReference type="NCBI Taxonomy" id="2576439"/>
    <lineage>
        <taxon>Bacteria</taxon>
        <taxon>Pseudomonadati</taxon>
        <taxon>Pseudomonadota</taxon>
        <taxon>Alphaproteobacteria</taxon>
        <taxon>Candidatus Pelagibacterales</taxon>
        <taxon>Candidatus Pelagibacterales incertae sedis</taxon>
        <taxon>Candidatus Fonsibacter</taxon>
    </lineage>
</organism>
<evidence type="ECO:0000256" key="1">
    <source>
        <dbReference type="ARBA" id="ARBA00002444"/>
    </source>
</evidence>
<evidence type="ECO:0000256" key="10">
    <source>
        <dbReference type="ARBA" id="ARBA00022714"/>
    </source>
</evidence>
<evidence type="ECO:0000256" key="4">
    <source>
        <dbReference type="ARBA" id="ARBA00011649"/>
    </source>
</evidence>
<dbReference type="Gene3D" id="1.20.5.510">
    <property type="entry name" value="Single helix bin"/>
    <property type="match status" value="1"/>
</dbReference>
<evidence type="ECO:0000256" key="20">
    <source>
        <dbReference type="RuleBase" id="RU004494"/>
    </source>
</evidence>
<keyword evidence="13 20" id="KW-0249">Electron transport</keyword>
<dbReference type="GO" id="GO:0008121">
    <property type="term" value="F:quinol-cytochrome-c reductase activity"/>
    <property type="evidence" value="ECO:0007669"/>
    <property type="project" value="UniProtKB-EC"/>
</dbReference>
<evidence type="ECO:0000256" key="8">
    <source>
        <dbReference type="ARBA" id="ARBA00022475"/>
    </source>
</evidence>
<evidence type="ECO:0000256" key="11">
    <source>
        <dbReference type="ARBA" id="ARBA00022723"/>
    </source>
</evidence>
<evidence type="ECO:0000256" key="19">
    <source>
        <dbReference type="ARBA" id="ARBA00029351"/>
    </source>
</evidence>
<keyword evidence="18" id="KW-1015">Disulfide bond</keyword>
<keyword evidence="14 20" id="KW-1133">Transmembrane helix</keyword>
<reference evidence="23" key="1">
    <citation type="submission" date="2018-10" db="EMBL/GenBank/DDBJ databases">
        <title>Iterative Subtractive Binning of Freshwater Chronoseries Metagenomes Recovers Nearly Complete Genomes from over Four Hundred Novel Species.</title>
        <authorList>
            <person name="Rodriguez-R L.M."/>
            <person name="Tsementzi D."/>
            <person name="Luo C."/>
            <person name="Konstantinidis K.T."/>
        </authorList>
    </citation>
    <scope>NUCLEOTIDE SEQUENCE</scope>
    <source>
        <strain evidence="23">WB8_1A_003</strain>
    </source>
</reference>
<dbReference type="GO" id="GO:0051537">
    <property type="term" value="F:2 iron, 2 sulfur cluster binding"/>
    <property type="evidence" value="ECO:0007669"/>
    <property type="project" value="UniProtKB-KW"/>
</dbReference>
<evidence type="ECO:0000256" key="3">
    <source>
        <dbReference type="ARBA" id="ARBA00010651"/>
    </source>
</evidence>
<dbReference type="FunFam" id="2.102.10.10:FF:000001">
    <property type="entry name" value="Cytochrome b-c1 complex subunit Rieske, mitochondrial"/>
    <property type="match status" value="1"/>
</dbReference>
<feature type="domain" description="Rieske" evidence="22">
    <location>
        <begin position="84"/>
        <end position="172"/>
    </location>
</feature>
<comment type="catalytic activity">
    <reaction evidence="19 20">
        <text>a quinol + 2 Fe(III)-[cytochrome c](out) = a quinone + 2 Fe(II)-[cytochrome c](out) + 2 H(+)(out)</text>
        <dbReference type="Rhea" id="RHEA:11484"/>
        <dbReference type="Rhea" id="RHEA-COMP:10350"/>
        <dbReference type="Rhea" id="RHEA-COMP:14399"/>
        <dbReference type="ChEBI" id="CHEBI:15378"/>
        <dbReference type="ChEBI" id="CHEBI:24646"/>
        <dbReference type="ChEBI" id="CHEBI:29033"/>
        <dbReference type="ChEBI" id="CHEBI:29034"/>
        <dbReference type="ChEBI" id="CHEBI:132124"/>
        <dbReference type="EC" id="7.1.1.8"/>
    </reaction>
</comment>
<dbReference type="GO" id="GO:0005886">
    <property type="term" value="C:plasma membrane"/>
    <property type="evidence" value="ECO:0007669"/>
    <property type="project" value="UniProtKB-SubCell"/>
</dbReference>
<dbReference type="EC" id="7.1.1.8" evidence="5 20"/>
<dbReference type="PROSITE" id="PS51318">
    <property type="entry name" value="TAT"/>
    <property type="match status" value="1"/>
</dbReference>
<keyword evidence="8" id="KW-1003">Cell membrane</keyword>
<keyword evidence="7 20" id="KW-0813">Transport</keyword>
<dbReference type="InterPro" id="IPR006317">
    <property type="entry name" value="Ubiquinol_cyt_c_Rdtase_Fe-S-su"/>
</dbReference>
<dbReference type="NCBIfam" id="TIGR01409">
    <property type="entry name" value="TAT_signal_seq"/>
    <property type="match status" value="1"/>
</dbReference>
<dbReference type="InterPro" id="IPR019470">
    <property type="entry name" value="Ubiq_cytC_Rdtase_Fe-S_su_TAT"/>
</dbReference>
<dbReference type="GO" id="GO:0046872">
    <property type="term" value="F:metal ion binding"/>
    <property type="evidence" value="ECO:0007669"/>
    <property type="project" value="UniProtKB-KW"/>
</dbReference>
<evidence type="ECO:0000313" key="24">
    <source>
        <dbReference type="Proteomes" id="UP000699985"/>
    </source>
</evidence>
<comment type="subcellular location">
    <subcellularLocation>
        <location evidence="2">Cell membrane</location>
        <topology evidence="2">Single-pass membrane protein</topology>
    </subcellularLocation>
</comment>
<comment type="function">
    <text evidence="1">Component of the ubiquinol-cytochrome c reductase complex (complex III or cytochrome b-c1 complex), which is a respiratory chain that generates an electrochemical potential coupled to ATP synthesis.</text>
</comment>